<protein>
    <submittedName>
        <fullName evidence="1">QCR2-like protein</fullName>
    </submittedName>
</protein>
<keyword evidence="2" id="KW-1185">Reference proteome</keyword>
<dbReference type="InterPro" id="IPR050361">
    <property type="entry name" value="MPP/UQCRC_Complex"/>
</dbReference>
<dbReference type="Proteomes" id="UP001164746">
    <property type="component" value="Chromosome 2"/>
</dbReference>
<evidence type="ECO:0000313" key="2">
    <source>
        <dbReference type="Proteomes" id="UP001164746"/>
    </source>
</evidence>
<proteinExistence type="predicted"/>
<evidence type="ECO:0000313" key="1">
    <source>
        <dbReference type="EMBL" id="WAQ96191.1"/>
    </source>
</evidence>
<gene>
    <name evidence="1" type="ORF">MAR_028881</name>
</gene>
<dbReference type="PANTHER" id="PTHR11851">
    <property type="entry name" value="METALLOPROTEASE"/>
    <property type="match status" value="1"/>
</dbReference>
<reference evidence="1" key="1">
    <citation type="submission" date="2022-11" db="EMBL/GenBank/DDBJ databases">
        <title>Centuries of genome instability and evolution in soft-shell clam transmissible cancer (bioRxiv).</title>
        <authorList>
            <person name="Hart S.F.M."/>
            <person name="Yonemitsu M.A."/>
            <person name="Giersch R.M."/>
            <person name="Beal B.F."/>
            <person name="Arriagada G."/>
            <person name="Davis B.W."/>
            <person name="Ostrander E.A."/>
            <person name="Goff S.P."/>
            <person name="Metzger M.J."/>
        </authorList>
    </citation>
    <scope>NUCLEOTIDE SEQUENCE</scope>
    <source>
        <strain evidence="1">MELC-2E11</strain>
        <tissue evidence="1">Siphon/mantle</tissue>
    </source>
</reference>
<organism evidence="1 2">
    <name type="scientific">Mya arenaria</name>
    <name type="common">Soft-shell clam</name>
    <dbReference type="NCBI Taxonomy" id="6604"/>
    <lineage>
        <taxon>Eukaryota</taxon>
        <taxon>Metazoa</taxon>
        <taxon>Spiralia</taxon>
        <taxon>Lophotrochozoa</taxon>
        <taxon>Mollusca</taxon>
        <taxon>Bivalvia</taxon>
        <taxon>Autobranchia</taxon>
        <taxon>Heteroconchia</taxon>
        <taxon>Euheterodonta</taxon>
        <taxon>Imparidentia</taxon>
        <taxon>Neoheterodontei</taxon>
        <taxon>Myida</taxon>
        <taxon>Myoidea</taxon>
        <taxon>Myidae</taxon>
        <taxon>Mya</taxon>
    </lineage>
</organism>
<dbReference type="Gene3D" id="3.30.830.10">
    <property type="entry name" value="Metalloenzyme, LuxS/M16 peptidase-like"/>
    <property type="match status" value="1"/>
</dbReference>
<dbReference type="PANTHER" id="PTHR11851:SF226">
    <property type="entry name" value="CYTOCHROME B-C1 COMPLEX SUBUNIT 2, MITOCHONDRIAL"/>
    <property type="match status" value="1"/>
</dbReference>
<sequence>MATPISRAICNSVKTRFGVRNYGAVSPAVNTANRAKVAETTAKDWKIIQNLDDSQLTRVVVAVRAGSRHEKLMENLHSAAYRDTLGNPLYASRNFIGSFTKEQTSEFIQNHYSNNRVAIVTSGVDEELYQSLTGCLDGFPHYAQPPTNALNINYSDSGLFGFVVAAPSDSINTVAKQLSAGKFTMSSIGNLAGVPYLDELKDLN</sequence>
<dbReference type="EMBL" id="CP111013">
    <property type="protein sequence ID" value="WAQ96191.1"/>
    <property type="molecule type" value="Genomic_DNA"/>
</dbReference>
<accession>A0ABY7DGT7</accession>
<dbReference type="InterPro" id="IPR011249">
    <property type="entry name" value="Metalloenz_LuxS/M16"/>
</dbReference>
<dbReference type="SUPFAM" id="SSF63411">
    <property type="entry name" value="LuxS/MPP-like metallohydrolase"/>
    <property type="match status" value="2"/>
</dbReference>
<name>A0ABY7DGT7_MYAAR</name>